<evidence type="ECO:0000313" key="2">
    <source>
        <dbReference type="EMBL" id="DAD25626.1"/>
    </source>
</evidence>
<sequence length="196" mass="22644">MPIYFLSGIPVPSGVMKTIENLFMDFWWGSEDGRKKCHWLSFDRISLPTTEGGLGLRKLSDIATAFRMKLGWKLIRQTCLWADFFIHKYCRNTPLWLLTDKPGDSKTLKEICGRIRDIMMGSKWLIGNGQKKDFLFHPPLIEFALDRPNHRLMKKDVLNSEGDWNLNSVENLLPPNILDSIHQSGFYTSPNTKVKT</sequence>
<comment type="caution">
    <text evidence="2">The sequence shown here is derived from an EMBL/GenBank/DDBJ whole genome shotgun (WGS) entry which is preliminary data.</text>
</comment>
<accession>A0A822Y304</accession>
<proteinExistence type="predicted"/>
<dbReference type="AlphaFoldDB" id="A0A822Y304"/>
<dbReference type="PANTHER" id="PTHR33116:SF80">
    <property type="entry name" value="REVERSE TRANSCRIPTASE ZINC-BINDING DOMAIN-CONTAINING PROTEIN"/>
    <property type="match status" value="1"/>
</dbReference>
<dbReference type="PANTHER" id="PTHR33116">
    <property type="entry name" value="REVERSE TRANSCRIPTASE ZINC-BINDING DOMAIN-CONTAINING PROTEIN-RELATED-RELATED"/>
    <property type="match status" value="1"/>
</dbReference>
<keyword evidence="3" id="KW-1185">Reference proteome</keyword>
<name>A0A822Y304_NELNU</name>
<dbReference type="Proteomes" id="UP000607653">
    <property type="component" value="Unassembled WGS sequence"/>
</dbReference>
<reference evidence="2 3" key="1">
    <citation type="journal article" date="2020" name="Mol. Biol. Evol.">
        <title>Distinct Expression and Methylation Patterns for Genes with Different Fates following a Single Whole-Genome Duplication in Flowering Plants.</title>
        <authorList>
            <person name="Shi T."/>
            <person name="Rahmani R.S."/>
            <person name="Gugger P.F."/>
            <person name="Wang M."/>
            <person name="Li H."/>
            <person name="Zhang Y."/>
            <person name="Li Z."/>
            <person name="Wang Q."/>
            <person name="Van de Peer Y."/>
            <person name="Marchal K."/>
            <person name="Chen J."/>
        </authorList>
    </citation>
    <scope>NUCLEOTIDE SEQUENCE [LARGE SCALE GENOMIC DNA]</scope>
    <source>
        <tissue evidence="2">Leaf</tissue>
    </source>
</reference>
<protein>
    <submittedName>
        <fullName evidence="2">Uncharacterized protein</fullName>
    </submittedName>
</protein>
<evidence type="ECO:0000313" key="1">
    <source>
        <dbReference type="EMBL" id="DAD25549.1"/>
    </source>
</evidence>
<dbReference type="EMBL" id="DUZY01000001">
    <property type="protein sequence ID" value="DAD25626.1"/>
    <property type="molecule type" value="Genomic_DNA"/>
</dbReference>
<dbReference type="EMBL" id="DUZY01000001">
    <property type="protein sequence ID" value="DAD25549.1"/>
    <property type="molecule type" value="Genomic_DNA"/>
</dbReference>
<gene>
    <name evidence="1" type="ORF">HUJ06_027013</name>
    <name evidence="2" type="ORF">HUJ06_027090</name>
</gene>
<organism evidence="2 3">
    <name type="scientific">Nelumbo nucifera</name>
    <name type="common">Sacred lotus</name>
    <dbReference type="NCBI Taxonomy" id="4432"/>
    <lineage>
        <taxon>Eukaryota</taxon>
        <taxon>Viridiplantae</taxon>
        <taxon>Streptophyta</taxon>
        <taxon>Embryophyta</taxon>
        <taxon>Tracheophyta</taxon>
        <taxon>Spermatophyta</taxon>
        <taxon>Magnoliopsida</taxon>
        <taxon>Proteales</taxon>
        <taxon>Nelumbonaceae</taxon>
        <taxon>Nelumbo</taxon>
    </lineage>
</organism>
<evidence type="ECO:0000313" key="3">
    <source>
        <dbReference type="Proteomes" id="UP000607653"/>
    </source>
</evidence>